<name>A0A812K133_SYMPI</name>
<dbReference type="PANTHER" id="PTHR10566">
    <property type="entry name" value="CHAPERONE-ACTIVITY OF BC1 COMPLEX CABC1 -RELATED"/>
    <property type="match status" value="1"/>
</dbReference>
<dbReference type="Proteomes" id="UP000649617">
    <property type="component" value="Unassembled WGS sequence"/>
</dbReference>
<dbReference type="CDD" id="cd05121">
    <property type="entry name" value="ABC1_ADCK3-like"/>
    <property type="match status" value="1"/>
</dbReference>
<accession>A0A812K133</accession>
<proteinExistence type="inferred from homology"/>
<feature type="domain" description="ABC1 atypical kinase-like" evidence="2">
    <location>
        <begin position="148"/>
        <end position="390"/>
    </location>
</feature>
<dbReference type="InterPro" id="IPR004147">
    <property type="entry name" value="ABC1_dom"/>
</dbReference>
<dbReference type="OrthoDB" id="427480at2759"/>
<protein>
    <submittedName>
        <fullName evidence="3">ABC1K3 protein</fullName>
    </submittedName>
</protein>
<dbReference type="SUPFAM" id="SSF56112">
    <property type="entry name" value="Protein kinase-like (PK-like)"/>
    <property type="match status" value="1"/>
</dbReference>
<dbReference type="InterPro" id="IPR011009">
    <property type="entry name" value="Kinase-like_dom_sf"/>
</dbReference>
<gene>
    <name evidence="3" type="primary">ABC1K3</name>
    <name evidence="3" type="ORF">SPIL2461_LOCUS2735</name>
</gene>
<organism evidence="3 4">
    <name type="scientific">Symbiodinium pilosum</name>
    <name type="common">Dinoflagellate</name>
    <dbReference type="NCBI Taxonomy" id="2952"/>
    <lineage>
        <taxon>Eukaryota</taxon>
        <taxon>Sar</taxon>
        <taxon>Alveolata</taxon>
        <taxon>Dinophyceae</taxon>
        <taxon>Suessiales</taxon>
        <taxon>Symbiodiniaceae</taxon>
        <taxon>Symbiodinium</taxon>
    </lineage>
</organism>
<evidence type="ECO:0000259" key="2">
    <source>
        <dbReference type="Pfam" id="PF03109"/>
    </source>
</evidence>
<keyword evidence="4" id="KW-1185">Reference proteome</keyword>
<evidence type="ECO:0000313" key="4">
    <source>
        <dbReference type="Proteomes" id="UP000649617"/>
    </source>
</evidence>
<comment type="similarity">
    <text evidence="1">Belongs to the protein kinase superfamily. ADCK protein kinase family.</text>
</comment>
<evidence type="ECO:0000313" key="3">
    <source>
        <dbReference type="EMBL" id="CAE7218106.1"/>
    </source>
</evidence>
<dbReference type="Pfam" id="PF03109">
    <property type="entry name" value="ABC1"/>
    <property type="match status" value="1"/>
</dbReference>
<dbReference type="AlphaFoldDB" id="A0A812K133"/>
<reference evidence="3" key="1">
    <citation type="submission" date="2021-02" db="EMBL/GenBank/DDBJ databases">
        <authorList>
            <person name="Dougan E. K."/>
            <person name="Rhodes N."/>
            <person name="Thang M."/>
            <person name="Chan C."/>
        </authorList>
    </citation>
    <scope>NUCLEOTIDE SEQUENCE</scope>
</reference>
<dbReference type="PANTHER" id="PTHR10566:SF118">
    <property type="entry name" value="PROTEIN KINASE DOMAIN-CONTAINING PROTEIN"/>
    <property type="match status" value="1"/>
</dbReference>
<dbReference type="InterPro" id="IPR050154">
    <property type="entry name" value="UbiB_kinase"/>
</dbReference>
<sequence>MAAASKVMATATDDFPRFKASPAWPSCALLAGGLTYVVHRRRRYKVCCRARPYPDGRYDADSAAAYFAARPWLVTLRAAELIGTSLGFAVKLLLDSQTGQWEAMSAERARELTDILTRLGPTFIKIGQALSIRADLLSPAYLEALTELQDRVPPFPTAQADEIIESELGRPVGEIFEEISPAPIASASLGQVYKAKLRDGPEVAVKVQRPGMEEVVALDLYLLKLGAGPLRTVLNVTRAGLNTDIAGTVDEWGKGFVGELDYREEARNALQFQQDIEKTPLAGTVFAPPPVEACSSAKVLTTEWVVGERLEQSQAEDVTKLCSIAMNTYLTMMLETGLLHADPHPGNLLRTVDGRLCILDWGLVTTLDASFRVAYIEHIAHLVSGDYEPVPSDLVRIGFVPEGMEDDVIKSEVVATLAQVYGQWTSGGGAAQMDVNGLFNEIQGLSRRYGNLFRVPPYFFYIARAFAVLEGIGLSNDLEYSIVNECLPYVAQRLITDSDVRINNALTSFIYGSEKGIDRMPSAERLRYLATGFSSYVAATRADNGPAAQEAADLADQLASLVLGRVPNESHGSGEDSHNSERKVAPALQNLLLDELAKVVGANARQLAASWNLPGAGSLGLMTPDSTDKKVLANAQEIADLAEPQVREIIERFRAMPFRDQRSIATKVLSRLWGYRDEAVGAGGRLVARLVVQGISRVKSDIDQALSGS</sequence>
<comment type="caution">
    <text evidence="3">The sequence shown here is derived from an EMBL/GenBank/DDBJ whole genome shotgun (WGS) entry which is preliminary data.</text>
</comment>
<dbReference type="EMBL" id="CAJNIZ010003058">
    <property type="protein sequence ID" value="CAE7218106.1"/>
    <property type="molecule type" value="Genomic_DNA"/>
</dbReference>
<evidence type="ECO:0000256" key="1">
    <source>
        <dbReference type="ARBA" id="ARBA00009670"/>
    </source>
</evidence>